<dbReference type="GeneID" id="104956369"/>
<reference evidence="3" key="1">
    <citation type="submission" date="2025-08" db="UniProtKB">
        <authorList>
            <consortium name="RefSeq"/>
        </authorList>
    </citation>
    <scope>IDENTIFICATION</scope>
    <source>
        <tissue evidence="3">Muscle</tissue>
    </source>
</reference>
<evidence type="ECO:0000313" key="2">
    <source>
        <dbReference type="Proteomes" id="UP000504611"/>
    </source>
</evidence>
<dbReference type="RefSeq" id="XP_010782152.1">
    <property type="nucleotide sequence ID" value="XM_010783850.1"/>
</dbReference>
<dbReference type="OrthoDB" id="10061772at2759"/>
<protein>
    <submittedName>
        <fullName evidence="3">Rho GTPase-activating protein 19-like</fullName>
    </submittedName>
</protein>
<keyword evidence="2" id="KW-1185">Reference proteome</keyword>
<sequence length="139" mass="15321">MPDSAKKKKLVRQLVKQTTSGTPTDDRLQLPPTASKKHPRSRSFGGLIKRKARGEQLTGERRLRQISPDIDSKSGRKAGKENVILQAVNSPLNGHMLGKGGLIVKNPDFSFKDRVLKVSKQNSSSVTRMCFSPAQEISL</sequence>
<accession>A0A6I9P1V9</accession>
<dbReference type="Proteomes" id="UP000504611">
    <property type="component" value="Unplaced"/>
</dbReference>
<feature type="region of interest" description="Disordered" evidence="1">
    <location>
        <begin position="1"/>
        <end position="59"/>
    </location>
</feature>
<organism evidence="2 3">
    <name type="scientific">Notothenia coriiceps</name>
    <name type="common">black rockcod</name>
    <dbReference type="NCBI Taxonomy" id="8208"/>
    <lineage>
        <taxon>Eukaryota</taxon>
        <taxon>Metazoa</taxon>
        <taxon>Chordata</taxon>
        <taxon>Craniata</taxon>
        <taxon>Vertebrata</taxon>
        <taxon>Euteleostomi</taxon>
        <taxon>Actinopterygii</taxon>
        <taxon>Neopterygii</taxon>
        <taxon>Teleostei</taxon>
        <taxon>Neoteleostei</taxon>
        <taxon>Acanthomorphata</taxon>
        <taxon>Eupercaria</taxon>
        <taxon>Perciformes</taxon>
        <taxon>Notothenioidei</taxon>
        <taxon>Nototheniidae</taxon>
        <taxon>Notothenia</taxon>
    </lineage>
</organism>
<name>A0A6I9P1V9_9TELE</name>
<evidence type="ECO:0000256" key="1">
    <source>
        <dbReference type="SAM" id="MobiDB-lite"/>
    </source>
</evidence>
<proteinExistence type="predicted"/>
<dbReference type="KEGG" id="ncc:104956369"/>
<evidence type="ECO:0000313" key="3">
    <source>
        <dbReference type="RefSeq" id="XP_010782152.1"/>
    </source>
</evidence>
<dbReference type="AlphaFoldDB" id="A0A6I9P1V9"/>
<feature type="compositionally biased region" description="Basic residues" evidence="1">
    <location>
        <begin position="1"/>
        <end position="11"/>
    </location>
</feature>
<gene>
    <name evidence="3" type="primary">LOC104956369</name>
</gene>